<comment type="function">
    <text evidence="1">Catalyzes the epimerization of the C3' and C5'positions of dTDP-6-deoxy-D-xylo-4-hexulose, forming dTDP-6-deoxy-L-lyxo-4-hexulose.</text>
</comment>
<dbReference type="Pfam" id="PF00908">
    <property type="entry name" value="dTDP_sugar_isom"/>
    <property type="match status" value="1"/>
</dbReference>
<dbReference type="PANTHER" id="PTHR21047:SF2">
    <property type="entry name" value="THYMIDINE DIPHOSPHO-4-KETO-RHAMNOSE 3,5-EPIMERASE"/>
    <property type="match status" value="1"/>
</dbReference>
<comment type="caution">
    <text evidence="2">The sequence shown here is derived from an EMBL/GenBank/DDBJ whole genome shotgun (WGS) entry which is preliminary data.</text>
</comment>
<comment type="pathway">
    <text evidence="1">Carbohydrate biosynthesis; dTDP-L-rhamnose biosynthesis.</text>
</comment>
<comment type="subunit">
    <text evidence="1">Homodimer.</text>
</comment>
<keyword evidence="1 2" id="KW-0413">Isomerase</keyword>
<dbReference type="Proteomes" id="UP001062738">
    <property type="component" value="Unassembled WGS sequence"/>
</dbReference>
<name>A0ABT4DGX5_FUSSI</name>
<comment type="similarity">
    <text evidence="1">Belongs to the dTDP-4-dehydrorhamnose 3,5-epimerase family.</text>
</comment>
<dbReference type="InterPro" id="IPR011051">
    <property type="entry name" value="RmlC_Cupin_sf"/>
</dbReference>
<dbReference type="EC" id="5.1.3.13" evidence="1"/>
<dbReference type="RefSeq" id="WP_195340155.1">
    <property type="nucleotide sequence ID" value="NZ_JAOXXL010000008.1"/>
</dbReference>
<gene>
    <name evidence="2" type="primary">rfbC</name>
    <name evidence="2" type="ORF">OCK72_04150</name>
</gene>
<evidence type="ECO:0000313" key="3">
    <source>
        <dbReference type="Proteomes" id="UP001062738"/>
    </source>
</evidence>
<dbReference type="SUPFAM" id="SSF51182">
    <property type="entry name" value="RmlC-like cupins"/>
    <property type="match status" value="1"/>
</dbReference>
<reference evidence="2" key="1">
    <citation type="submission" date="2022-09" db="EMBL/GenBank/DDBJ databases">
        <authorList>
            <person name="Zoaiter M."/>
        </authorList>
    </citation>
    <scope>NUCLEOTIDE SEQUENCE</scope>
    <source>
        <strain evidence="2">DSM 19848</strain>
    </source>
</reference>
<dbReference type="Gene3D" id="2.60.120.10">
    <property type="entry name" value="Jelly Rolls"/>
    <property type="match status" value="1"/>
</dbReference>
<dbReference type="CDD" id="cd00438">
    <property type="entry name" value="cupin_RmlC"/>
    <property type="match status" value="1"/>
</dbReference>
<proteinExistence type="inferred from homology"/>
<comment type="catalytic activity">
    <reaction evidence="1">
        <text>dTDP-4-dehydro-6-deoxy-alpha-D-glucose = dTDP-4-dehydro-beta-L-rhamnose</text>
        <dbReference type="Rhea" id="RHEA:16969"/>
        <dbReference type="ChEBI" id="CHEBI:57649"/>
        <dbReference type="ChEBI" id="CHEBI:62830"/>
        <dbReference type="EC" id="5.1.3.13"/>
    </reaction>
</comment>
<dbReference type="PANTHER" id="PTHR21047">
    <property type="entry name" value="DTDP-6-DEOXY-D-GLUCOSE-3,5 EPIMERASE"/>
    <property type="match status" value="1"/>
</dbReference>
<accession>A0ABT4DGX5</accession>
<dbReference type="EMBL" id="JAOXXL010000008">
    <property type="protein sequence ID" value="MCY7007847.1"/>
    <property type="molecule type" value="Genomic_DNA"/>
</dbReference>
<dbReference type="NCBIfam" id="TIGR01221">
    <property type="entry name" value="rmlC"/>
    <property type="match status" value="1"/>
</dbReference>
<sequence length="192" mass="22648">MKFKKIETSIKDLIIIEPQIFEDTRGFFLESYNYNDFKELGVENIFVQDNHSKSLRGVLRGLHFQKGKHSQAKLVRVLKGAVLDIAIDLRENSETFGKYFAVELNEKNKKMFFIPKGFAHGFLTLEDNTEFFYKCDNFYNPQSEAGIIWDDSDLNIDWNFEKYNIDESELIISEKDKKNISFKEYKKINNIK</sequence>
<dbReference type="InterPro" id="IPR014710">
    <property type="entry name" value="RmlC-like_jellyroll"/>
</dbReference>
<evidence type="ECO:0000256" key="1">
    <source>
        <dbReference type="RuleBase" id="RU364069"/>
    </source>
</evidence>
<evidence type="ECO:0000313" key="2">
    <source>
        <dbReference type="EMBL" id="MCY7007847.1"/>
    </source>
</evidence>
<protein>
    <recommendedName>
        <fullName evidence="1">dTDP-4-dehydrorhamnose 3,5-epimerase</fullName>
        <ecNumber evidence="1">5.1.3.13</ecNumber>
    </recommendedName>
    <alternativeName>
        <fullName evidence="1">Thymidine diphospho-4-keto-rhamnose 3,5-epimerase</fullName>
    </alternativeName>
</protein>
<dbReference type="GO" id="GO:0008830">
    <property type="term" value="F:dTDP-4-dehydrorhamnose 3,5-epimerase activity"/>
    <property type="evidence" value="ECO:0007669"/>
    <property type="project" value="UniProtKB-EC"/>
</dbReference>
<dbReference type="InterPro" id="IPR000888">
    <property type="entry name" value="RmlC-like"/>
</dbReference>
<keyword evidence="3" id="KW-1185">Reference proteome</keyword>
<organism evidence="2 3">
    <name type="scientific">Fusobacterium simiae</name>
    <dbReference type="NCBI Taxonomy" id="855"/>
    <lineage>
        <taxon>Bacteria</taxon>
        <taxon>Fusobacteriati</taxon>
        <taxon>Fusobacteriota</taxon>
        <taxon>Fusobacteriia</taxon>
        <taxon>Fusobacteriales</taxon>
        <taxon>Fusobacteriaceae</taxon>
        <taxon>Fusobacterium</taxon>
    </lineage>
</organism>